<gene>
    <name evidence="3" type="ORF">QRX60_29600</name>
</gene>
<keyword evidence="4" id="KW-1185">Reference proteome</keyword>
<proteinExistence type="inferred from homology"/>
<evidence type="ECO:0000313" key="3">
    <source>
        <dbReference type="EMBL" id="WIX98219.1"/>
    </source>
</evidence>
<dbReference type="SUPFAM" id="SSF140453">
    <property type="entry name" value="EsxAB dimer-like"/>
    <property type="match status" value="1"/>
</dbReference>
<dbReference type="RefSeq" id="WP_285994704.1">
    <property type="nucleotide sequence ID" value="NZ_CP127295.1"/>
</dbReference>
<accession>A0A9Y2JGT0</accession>
<dbReference type="InterPro" id="IPR036689">
    <property type="entry name" value="ESAT-6-like_sf"/>
</dbReference>
<sequence length="97" mass="10771">MSDGTITYDYGVIEECVSMMLNKANEIENQSGELESDVKRIMVDWKGSTADAYNQLANDLRSDIEANKSNLDNLRKSLEEAAERMQHADASGAKGMH</sequence>
<dbReference type="EMBL" id="CP127295">
    <property type="protein sequence ID" value="WIX98219.1"/>
    <property type="molecule type" value="Genomic_DNA"/>
</dbReference>
<organism evidence="3 4">
    <name type="scientific">Amycolatopsis mongoliensis</name>
    <dbReference type="NCBI Taxonomy" id="715475"/>
    <lineage>
        <taxon>Bacteria</taxon>
        <taxon>Bacillati</taxon>
        <taxon>Actinomycetota</taxon>
        <taxon>Actinomycetes</taxon>
        <taxon>Pseudonocardiales</taxon>
        <taxon>Pseudonocardiaceae</taxon>
        <taxon>Amycolatopsis</taxon>
    </lineage>
</organism>
<dbReference type="NCBIfam" id="TIGR03930">
    <property type="entry name" value="WXG100_ESAT6"/>
    <property type="match status" value="1"/>
</dbReference>
<name>A0A9Y2JGT0_9PSEU</name>
<evidence type="ECO:0000313" key="4">
    <source>
        <dbReference type="Proteomes" id="UP001239397"/>
    </source>
</evidence>
<dbReference type="Proteomes" id="UP001239397">
    <property type="component" value="Chromosome"/>
</dbReference>
<dbReference type="InterPro" id="IPR010310">
    <property type="entry name" value="T7SS_ESAT-6-like"/>
</dbReference>
<reference evidence="3 4" key="1">
    <citation type="submission" date="2023-06" db="EMBL/GenBank/DDBJ databases">
        <authorList>
            <person name="Oyuntsetseg B."/>
            <person name="Kim S.B."/>
        </authorList>
    </citation>
    <scope>NUCLEOTIDE SEQUENCE [LARGE SCALE GENOMIC DNA]</scope>
    <source>
        <strain evidence="3 4">4-36</strain>
    </source>
</reference>
<evidence type="ECO:0000256" key="1">
    <source>
        <dbReference type="RuleBase" id="RU362001"/>
    </source>
</evidence>
<comment type="similarity">
    <text evidence="1">Belongs to the WXG100 family.</text>
</comment>
<dbReference type="AlphaFoldDB" id="A0A9Y2JGT0"/>
<dbReference type="Gene3D" id="1.10.287.1060">
    <property type="entry name" value="ESAT-6-like"/>
    <property type="match status" value="1"/>
</dbReference>
<feature type="coiled-coil region" evidence="2">
    <location>
        <begin position="57"/>
        <end position="91"/>
    </location>
</feature>
<dbReference type="KEGG" id="amog:QRX60_29600"/>
<evidence type="ECO:0000256" key="2">
    <source>
        <dbReference type="SAM" id="Coils"/>
    </source>
</evidence>
<protein>
    <recommendedName>
        <fullName evidence="1">ESAT-6-like protein</fullName>
    </recommendedName>
</protein>
<dbReference type="Pfam" id="PF06013">
    <property type="entry name" value="WXG100"/>
    <property type="match status" value="1"/>
</dbReference>
<keyword evidence="2" id="KW-0175">Coiled coil</keyword>